<evidence type="ECO:0000256" key="2">
    <source>
        <dbReference type="ARBA" id="ARBA00002968"/>
    </source>
</evidence>
<dbReference type="PANTHER" id="PTHR43489:SF6">
    <property type="entry name" value="HYDROXYPYRUVATE ISOMERASE-RELATED"/>
    <property type="match status" value="1"/>
</dbReference>
<feature type="domain" description="Xylose isomerase-like TIM barrel" evidence="8">
    <location>
        <begin position="67"/>
        <end position="298"/>
    </location>
</feature>
<comment type="catalytic activity">
    <reaction evidence="1 7">
        <text>3-hydroxypyruvate = 2-hydroxy-3-oxopropanoate</text>
        <dbReference type="Rhea" id="RHEA:11952"/>
        <dbReference type="ChEBI" id="CHEBI:17180"/>
        <dbReference type="ChEBI" id="CHEBI:57978"/>
        <dbReference type="EC" id="5.3.1.22"/>
    </reaction>
</comment>
<dbReference type="PIRSF" id="PIRSF006241">
    <property type="entry name" value="HyI"/>
    <property type="match status" value="1"/>
</dbReference>
<dbReference type="GO" id="GO:0008903">
    <property type="term" value="F:hydroxypyruvate isomerase activity"/>
    <property type="evidence" value="ECO:0007669"/>
    <property type="project" value="UniProtKB-EC"/>
</dbReference>
<comment type="similarity">
    <text evidence="3 7">Belongs to the hyi family.</text>
</comment>
<evidence type="ECO:0000313" key="10">
    <source>
        <dbReference type="Proteomes" id="UP000708208"/>
    </source>
</evidence>
<keyword evidence="6 7" id="KW-0413">Isomerase</keyword>
<sequence length="303" mass="34240">MLLKYGVRIFKYLLSPRGPEHLCSRHKLRYPGRTQRDYFGGNKMTGLNFSANLSFLFTEHKTYAERFQAAAAAGFKGVEINFPYTESVEDLKNGAILDVVLMNTYPGEGGQLGFAAIPGKEKEFADSVRAAFVYVDALQVPRLHIMSGVVQGENRAECYETLEKNLRSILPDLEKRNVVGVIEPINNDTVPGYFLNNYNEALELVKKIDSPFLQLQIDIFHLQKIQGNLTKFLRAAIPVTAHIQIAQVPHRHEPPSVGEINYDYIFGLLNNELNYKNWIGLEYHPEKGTAAGLDWVSKYSTKI</sequence>
<dbReference type="FunFam" id="3.20.20.150:FF:000007">
    <property type="entry name" value="Hydroxypyruvate isomerase"/>
    <property type="match status" value="1"/>
</dbReference>
<comment type="function">
    <text evidence="2 7">Catalyzes the reversible isomerization between hydroxypyruvate and 2-hydroxy-3-oxopropanoate (also termed tartronate semialdehyde).</text>
</comment>
<dbReference type="PANTHER" id="PTHR43489">
    <property type="entry name" value="ISOMERASE"/>
    <property type="match status" value="1"/>
</dbReference>
<dbReference type="InterPro" id="IPR050417">
    <property type="entry name" value="Sugar_Epim/Isomerase"/>
</dbReference>
<comment type="caution">
    <text evidence="9">The sequence shown here is derived from an EMBL/GenBank/DDBJ whole genome shotgun (WGS) entry which is preliminary data.</text>
</comment>
<evidence type="ECO:0000259" key="8">
    <source>
        <dbReference type="Pfam" id="PF01261"/>
    </source>
</evidence>
<dbReference type="AlphaFoldDB" id="A0A8J2L588"/>
<evidence type="ECO:0000256" key="1">
    <source>
        <dbReference type="ARBA" id="ARBA00000476"/>
    </source>
</evidence>
<evidence type="ECO:0000256" key="6">
    <source>
        <dbReference type="ARBA" id="ARBA00023235"/>
    </source>
</evidence>
<gene>
    <name evidence="9" type="ORF">AFUS01_LOCUS35420</name>
</gene>
<dbReference type="EMBL" id="CAJVCH010535701">
    <property type="protein sequence ID" value="CAG7825303.1"/>
    <property type="molecule type" value="Genomic_DNA"/>
</dbReference>
<evidence type="ECO:0000256" key="4">
    <source>
        <dbReference type="ARBA" id="ARBA00012570"/>
    </source>
</evidence>
<evidence type="ECO:0000256" key="5">
    <source>
        <dbReference type="ARBA" id="ARBA00017985"/>
    </source>
</evidence>
<evidence type="ECO:0000256" key="7">
    <source>
        <dbReference type="PIRNR" id="PIRNR006241"/>
    </source>
</evidence>
<name>A0A8J2L588_9HEXA</name>
<keyword evidence="10" id="KW-1185">Reference proteome</keyword>
<dbReference type="EC" id="5.3.1.22" evidence="4 7"/>
<dbReference type="Proteomes" id="UP000708208">
    <property type="component" value="Unassembled WGS sequence"/>
</dbReference>
<dbReference type="InterPro" id="IPR026040">
    <property type="entry name" value="HyI-like"/>
</dbReference>
<evidence type="ECO:0000256" key="3">
    <source>
        <dbReference type="ARBA" id="ARBA00005962"/>
    </source>
</evidence>
<organism evidence="9 10">
    <name type="scientific">Allacma fusca</name>
    <dbReference type="NCBI Taxonomy" id="39272"/>
    <lineage>
        <taxon>Eukaryota</taxon>
        <taxon>Metazoa</taxon>
        <taxon>Ecdysozoa</taxon>
        <taxon>Arthropoda</taxon>
        <taxon>Hexapoda</taxon>
        <taxon>Collembola</taxon>
        <taxon>Symphypleona</taxon>
        <taxon>Sminthuridae</taxon>
        <taxon>Allacma</taxon>
    </lineage>
</organism>
<dbReference type="Pfam" id="PF01261">
    <property type="entry name" value="AP_endonuc_2"/>
    <property type="match status" value="1"/>
</dbReference>
<reference evidence="9" key="1">
    <citation type="submission" date="2021-06" db="EMBL/GenBank/DDBJ databases">
        <authorList>
            <person name="Hodson N. C."/>
            <person name="Mongue J. A."/>
            <person name="Jaron S. K."/>
        </authorList>
    </citation>
    <scope>NUCLEOTIDE SEQUENCE</scope>
</reference>
<dbReference type="OrthoDB" id="4214675at2759"/>
<dbReference type="GO" id="GO:0046487">
    <property type="term" value="P:glyoxylate metabolic process"/>
    <property type="evidence" value="ECO:0007669"/>
    <property type="project" value="TreeGrafter"/>
</dbReference>
<proteinExistence type="inferred from homology"/>
<accession>A0A8J2L588</accession>
<evidence type="ECO:0000313" key="9">
    <source>
        <dbReference type="EMBL" id="CAG7825303.1"/>
    </source>
</evidence>
<protein>
    <recommendedName>
        <fullName evidence="5 7">Putative hydroxypyruvate isomerase</fullName>
        <ecNumber evidence="4 7">5.3.1.22</ecNumber>
    </recommendedName>
</protein>
<dbReference type="InterPro" id="IPR013022">
    <property type="entry name" value="Xyl_isomerase-like_TIM-brl"/>
</dbReference>